<protein>
    <submittedName>
        <fullName evidence="2">Uncharacterized protein</fullName>
    </submittedName>
</protein>
<feature type="region of interest" description="Disordered" evidence="1">
    <location>
        <begin position="1"/>
        <end position="89"/>
    </location>
</feature>
<dbReference type="AlphaFoldDB" id="W9GQ81"/>
<comment type="caution">
    <text evidence="2">The sequence shown here is derived from an EMBL/GenBank/DDBJ whole genome shotgun (WGS) entry which is preliminary data.</text>
</comment>
<gene>
    <name evidence="2" type="ORF">N864_00890</name>
</gene>
<name>W9GQ81_9MICO</name>
<accession>W9GQ81</accession>
<organism evidence="2 3">
    <name type="scientific">Intrasporangium chromatireducens Q5-1</name>
    <dbReference type="NCBI Taxonomy" id="584657"/>
    <lineage>
        <taxon>Bacteria</taxon>
        <taxon>Bacillati</taxon>
        <taxon>Actinomycetota</taxon>
        <taxon>Actinomycetes</taxon>
        <taxon>Micrococcales</taxon>
        <taxon>Intrasporangiaceae</taxon>
        <taxon>Intrasporangium</taxon>
    </lineage>
</organism>
<dbReference type="EMBL" id="AWQS01000072">
    <property type="protein sequence ID" value="EWT05994.1"/>
    <property type="molecule type" value="Genomic_DNA"/>
</dbReference>
<evidence type="ECO:0000313" key="2">
    <source>
        <dbReference type="EMBL" id="EWT05994.1"/>
    </source>
</evidence>
<dbReference type="Proteomes" id="UP000019494">
    <property type="component" value="Unassembled WGS sequence"/>
</dbReference>
<feature type="compositionally biased region" description="Basic residues" evidence="1">
    <location>
        <begin position="80"/>
        <end position="89"/>
    </location>
</feature>
<evidence type="ECO:0000313" key="3">
    <source>
        <dbReference type="Proteomes" id="UP000019494"/>
    </source>
</evidence>
<keyword evidence="3" id="KW-1185">Reference proteome</keyword>
<evidence type="ECO:0000256" key="1">
    <source>
        <dbReference type="SAM" id="MobiDB-lite"/>
    </source>
</evidence>
<feature type="compositionally biased region" description="Basic residues" evidence="1">
    <location>
        <begin position="46"/>
        <end position="62"/>
    </location>
</feature>
<sequence>MRRATPRPRPVPSLRRRSSRLAPEGWAGRKGLGGPAATAVGPSSPRARRRLVAPARHARSSRRGAGTNGARPALAMTWPTKRRRPMPST</sequence>
<reference evidence="3" key="1">
    <citation type="submission" date="2013-08" db="EMBL/GenBank/DDBJ databases">
        <title>Intrasporangium oryzae NRRL B-24470.</title>
        <authorList>
            <person name="Liu H."/>
            <person name="Wang G."/>
        </authorList>
    </citation>
    <scope>NUCLEOTIDE SEQUENCE [LARGE SCALE GENOMIC DNA]</scope>
    <source>
        <strain evidence="3">Q5-1</strain>
    </source>
</reference>
<proteinExistence type="predicted"/>